<sequence length="41" mass="4969">VIQEIRVYGLNIEIIKKQQISQEMQYFLLEKNRKLQECSLT</sequence>
<gene>
    <name evidence="1" type="ORF">RFULGI_LOCUS15198</name>
</gene>
<feature type="non-terminal residue" evidence="1">
    <location>
        <position position="1"/>
    </location>
</feature>
<accession>A0A9N9NYW7</accession>
<protein>
    <submittedName>
        <fullName evidence="1">5579_t:CDS:1</fullName>
    </submittedName>
</protein>
<evidence type="ECO:0000313" key="1">
    <source>
        <dbReference type="EMBL" id="CAG8772959.1"/>
    </source>
</evidence>
<comment type="caution">
    <text evidence="1">The sequence shown here is derived from an EMBL/GenBank/DDBJ whole genome shotgun (WGS) entry which is preliminary data.</text>
</comment>
<evidence type="ECO:0000313" key="2">
    <source>
        <dbReference type="Proteomes" id="UP000789396"/>
    </source>
</evidence>
<dbReference type="Proteomes" id="UP000789396">
    <property type="component" value="Unassembled WGS sequence"/>
</dbReference>
<dbReference type="EMBL" id="CAJVPZ010047728">
    <property type="protein sequence ID" value="CAG8772959.1"/>
    <property type="molecule type" value="Genomic_DNA"/>
</dbReference>
<organism evidence="1 2">
    <name type="scientific">Racocetra fulgida</name>
    <dbReference type="NCBI Taxonomy" id="60492"/>
    <lineage>
        <taxon>Eukaryota</taxon>
        <taxon>Fungi</taxon>
        <taxon>Fungi incertae sedis</taxon>
        <taxon>Mucoromycota</taxon>
        <taxon>Glomeromycotina</taxon>
        <taxon>Glomeromycetes</taxon>
        <taxon>Diversisporales</taxon>
        <taxon>Gigasporaceae</taxon>
        <taxon>Racocetra</taxon>
    </lineage>
</organism>
<proteinExistence type="predicted"/>
<feature type="non-terminal residue" evidence="1">
    <location>
        <position position="41"/>
    </location>
</feature>
<reference evidence="1" key="1">
    <citation type="submission" date="2021-06" db="EMBL/GenBank/DDBJ databases">
        <authorList>
            <person name="Kallberg Y."/>
            <person name="Tangrot J."/>
            <person name="Rosling A."/>
        </authorList>
    </citation>
    <scope>NUCLEOTIDE SEQUENCE</scope>
    <source>
        <strain evidence="1">IN212</strain>
    </source>
</reference>
<keyword evidence="2" id="KW-1185">Reference proteome</keyword>
<dbReference type="AlphaFoldDB" id="A0A9N9NYW7"/>
<name>A0A9N9NYW7_9GLOM</name>